<name>A0A0E9PNZ0_ANGAN</name>
<dbReference type="AlphaFoldDB" id="A0A0E9PNZ0"/>
<proteinExistence type="predicted"/>
<accession>A0A0E9PNZ0</accession>
<sequence length="73" mass="8352">MGCLCGSKPKLISPEHRVVWRILLCAAVLLGRFTEFIRTPLPHLRNAVVGYLLLLSNRQLSPDRYSLLYFPVE</sequence>
<reference evidence="1" key="2">
    <citation type="journal article" date="2015" name="Fish Shellfish Immunol.">
        <title>Early steps in the European eel (Anguilla anguilla)-Vibrio vulnificus interaction in the gills: Role of the RtxA13 toxin.</title>
        <authorList>
            <person name="Callol A."/>
            <person name="Pajuelo D."/>
            <person name="Ebbesson L."/>
            <person name="Teles M."/>
            <person name="MacKenzie S."/>
            <person name="Amaro C."/>
        </authorList>
    </citation>
    <scope>NUCLEOTIDE SEQUENCE</scope>
</reference>
<organism evidence="1">
    <name type="scientific">Anguilla anguilla</name>
    <name type="common">European freshwater eel</name>
    <name type="synonym">Muraena anguilla</name>
    <dbReference type="NCBI Taxonomy" id="7936"/>
    <lineage>
        <taxon>Eukaryota</taxon>
        <taxon>Metazoa</taxon>
        <taxon>Chordata</taxon>
        <taxon>Craniata</taxon>
        <taxon>Vertebrata</taxon>
        <taxon>Euteleostomi</taxon>
        <taxon>Actinopterygii</taxon>
        <taxon>Neopterygii</taxon>
        <taxon>Teleostei</taxon>
        <taxon>Anguilliformes</taxon>
        <taxon>Anguillidae</taxon>
        <taxon>Anguilla</taxon>
    </lineage>
</organism>
<reference evidence="1" key="1">
    <citation type="submission" date="2014-11" db="EMBL/GenBank/DDBJ databases">
        <authorList>
            <person name="Amaro Gonzalez C."/>
        </authorList>
    </citation>
    <scope>NUCLEOTIDE SEQUENCE</scope>
</reference>
<protein>
    <submittedName>
        <fullName evidence="1">Uncharacterized protein</fullName>
    </submittedName>
</protein>
<dbReference type="EMBL" id="GBXM01102565">
    <property type="protein sequence ID" value="JAH06012.1"/>
    <property type="molecule type" value="Transcribed_RNA"/>
</dbReference>
<evidence type="ECO:0000313" key="1">
    <source>
        <dbReference type="EMBL" id="JAH06012.1"/>
    </source>
</evidence>